<name>A0A7G4KBV5_9NEOP</name>
<dbReference type="GO" id="GO:0004984">
    <property type="term" value="F:olfactory receptor activity"/>
    <property type="evidence" value="ECO:0007669"/>
    <property type="project" value="InterPro"/>
</dbReference>
<feature type="transmembrane region" description="Helical" evidence="9">
    <location>
        <begin position="190"/>
        <end position="210"/>
    </location>
</feature>
<comment type="subcellular location">
    <subcellularLocation>
        <location evidence="9">Cell membrane</location>
        <topology evidence="9">Multi-pass membrane protein</topology>
    </subcellularLocation>
    <subcellularLocation>
        <location evidence="1">Membrane</location>
        <topology evidence="1">Multi-pass membrane protein</topology>
    </subcellularLocation>
</comment>
<dbReference type="PANTHER" id="PTHR21137">
    <property type="entry name" value="ODORANT RECEPTOR"/>
    <property type="match status" value="1"/>
</dbReference>
<proteinExistence type="evidence at transcript level"/>
<dbReference type="AlphaFoldDB" id="A0A7G4KBV5"/>
<keyword evidence="8 9" id="KW-0807">Transducer</keyword>
<feature type="transmembrane region" description="Helical" evidence="9">
    <location>
        <begin position="134"/>
        <end position="160"/>
    </location>
</feature>
<dbReference type="GO" id="GO:0007165">
    <property type="term" value="P:signal transduction"/>
    <property type="evidence" value="ECO:0007669"/>
    <property type="project" value="UniProtKB-KW"/>
</dbReference>
<feature type="transmembrane region" description="Helical" evidence="9">
    <location>
        <begin position="166"/>
        <end position="183"/>
    </location>
</feature>
<dbReference type="Pfam" id="PF02949">
    <property type="entry name" value="7tm_6"/>
    <property type="match status" value="1"/>
</dbReference>
<dbReference type="GO" id="GO:0005886">
    <property type="term" value="C:plasma membrane"/>
    <property type="evidence" value="ECO:0007669"/>
    <property type="project" value="UniProtKB-SubCell"/>
</dbReference>
<dbReference type="EMBL" id="MN515193">
    <property type="protein sequence ID" value="QMS80341.1"/>
    <property type="molecule type" value="mRNA"/>
</dbReference>
<evidence type="ECO:0000256" key="3">
    <source>
        <dbReference type="ARBA" id="ARBA00022692"/>
    </source>
</evidence>
<keyword evidence="7 9" id="KW-0675">Receptor</keyword>
<evidence type="ECO:0000256" key="1">
    <source>
        <dbReference type="ARBA" id="ARBA00004141"/>
    </source>
</evidence>
<evidence type="ECO:0000256" key="2">
    <source>
        <dbReference type="ARBA" id="ARBA00022606"/>
    </source>
</evidence>
<sequence length="443" mass="50804">MDDINSDKIPNYTHYIILPLKLVGCWDWYKNPEKEYQIIINNGYYALVLFVLMNLQWSLTVNLYTEWTTIMDNLEKLADSLPLLVSLAIIIHLASNKKKMYELVDFMNNNFKYHSARGLTNMTMRESYTTAKKFGYVYTACTLFSITVYVCMPLLSYAWTKQPLQYWVYVDVSSVSDFVIVFIRQCVGQIFVGLAVGQLGVFFASNAILICGQLDLLCCSLRNARYTALLQNDVHHRDIVADHGDIVNDEKHSYVYNKAVLQDSDYHYDEKMKPTLSRTDFDIYDAEFDVATITAYRECAKMSQVILQYKRDFELLVSPLLVLRVVQVTLYLCTLLYAASLKFDMVTVEYLAAVALDIYIYCYYGNQIIIQADRVTCAAYQSAWPAAGARARGLLLRVLAAHCPRRPVAVRAGGFLTMDLHTFVVIIKTSFSYYTLLVNVNEK</sequence>
<protein>
    <recommendedName>
        <fullName evidence="9">Odorant receptor</fullName>
    </recommendedName>
</protein>
<evidence type="ECO:0000256" key="8">
    <source>
        <dbReference type="ARBA" id="ARBA00023224"/>
    </source>
</evidence>
<keyword evidence="6 9" id="KW-0472">Membrane</keyword>
<evidence type="ECO:0000256" key="5">
    <source>
        <dbReference type="ARBA" id="ARBA00022989"/>
    </source>
</evidence>
<keyword evidence="4 9" id="KW-0552">Olfaction</keyword>
<evidence type="ECO:0000256" key="7">
    <source>
        <dbReference type="ARBA" id="ARBA00023170"/>
    </source>
</evidence>
<feature type="transmembrane region" description="Helical" evidence="9">
    <location>
        <begin position="77"/>
        <end position="94"/>
    </location>
</feature>
<dbReference type="InterPro" id="IPR004117">
    <property type="entry name" value="7tm6_olfct_rcpt"/>
</dbReference>
<keyword evidence="2 9" id="KW-0716">Sensory transduction</keyword>
<evidence type="ECO:0000256" key="9">
    <source>
        <dbReference type="RuleBase" id="RU351113"/>
    </source>
</evidence>
<keyword evidence="3 9" id="KW-0812">Transmembrane</keyword>
<comment type="similarity">
    <text evidence="9">Belongs to the insect chemoreceptor superfamily. Heteromeric odorant receptor channel (TC 1.A.69) family.</text>
</comment>
<gene>
    <name evidence="10" type="primary">OR26</name>
</gene>
<dbReference type="GO" id="GO:0005549">
    <property type="term" value="F:odorant binding"/>
    <property type="evidence" value="ECO:0007669"/>
    <property type="project" value="InterPro"/>
</dbReference>
<feature type="transmembrane region" description="Helical" evidence="9">
    <location>
        <begin position="38"/>
        <end position="57"/>
    </location>
</feature>
<evidence type="ECO:0000313" key="10">
    <source>
        <dbReference type="EMBL" id="QMS80341.1"/>
    </source>
</evidence>
<reference evidence="10" key="1">
    <citation type="submission" date="2019-09" db="EMBL/GenBank/DDBJ databases">
        <authorList>
            <person name="Yang H."/>
        </authorList>
    </citation>
    <scope>NUCLEOTIDE SEQUENCE</scope>
</reference>
<accession>A0A7G4KBV5</accession>
<keyword evidence="5 9" id="KW-1133">Transmembrane helix</keyword>
<evidence type="ECO:0000256" key="6">
    <source>
        <dbReference type="ARBA" id="ARBA00023136"/>
    </source>
</evidence>
<dbReference type="PANTHER" id="PTHR21137:SF42">
    <property type="entry name" value="ODORANT RECEPTOR 83A"/>
    <property type="match status" value="1"/>
</dbReference>
<organism evidence="10">
    <name type="scientific">Histia rhodope</name>
    <dbReference type="NCBI Taxonomy" id="1453155"/>
    <lineage>
        <taxon>Eukaryota</taxon>
        <taxon>Metazoa</taxon>
        <taxon>Ecdysozoa</taxon>
        <taxon>Arthropoda</taxon>
        <taxon>Hexapoda</taxon>
        <taxon>Insecta</taxon>
        <taxon>Pterygota</taxon>
        <taxon>Neoptera</taxon>
        <taxon>Endopterygota</taxon>
        <taxon>Lepidoptera</taxon>
        <taxon>Glossata</taxon>
        <taxon>Ditrysia</taxon>
        <taxon>Zygaenoidea</taxon>
        <taxon>Zygaenidae</taxon>
        <taxon>Chalcosiinae</taxon>
        <taxon>Histia</taxon>
    </lineage>
</organism>
<evidence type="ECO:0000256" key="4">
    <source>
        <dbReference type="ARBA" id="ARBA00022725"/>
    </source>
</evidence>
<comment type="caution">
    <text evidence="9">Lacks conserved residue(s) required for the propagation of feature annotation.</text>
</comment>